<protein>
    <recommendedName>
        <fullName evidence="5">PDZ domain-containing protein</fullName>
    </recommendedName>
</protein>
<evidence type="ECO:0000259" key="5">
    <source>
        <dbReference type="PROSITE" id="PS50106"/>
    </source>
</evidence>
<keyword evidence="2" id="KW-0963">Cytoplasm</keyword>
<evidence type="ECO:0000256" key="3">
    <source>
        <dbReference type="SAM" id="MobiDB-lite"/>
    </source>
</evidence>
<keyword evidence="4" id="KW-0812">Transmembrane</keyword>
<dbReference type="GO" id="GO:0005737">
    <property type="term" value="C:cytoplasm"/>
    <property type="evidence" value="ECO:0007669"/>
    <property type="project" value="UniProtKB-SubCell"/>
</dbReference>
<feature type="region of interest" description="Disordered" evidence="3">
    <location>
        <begin position="1"/>
        <end position="20"/>
    </location>
</feature>
<dbReference type="InterPro" id="IPR041489">
    <property type="entry name" value="PDZ_6"/>
</dbReference>
<gene>
    <name evidence="6" type="ORF">GCK32_002067</name>
</gene>
<evidence type="ECO:0000313" key="6">
    <source>
        <dbReference type="EMBL" id="KAK5985653.1"/>
    </source>
</evidence>
<dbReference type="SUPFAM" id="SSF50156">
    <property type="entry name" value="PDZ domain-like"/>
    <property type="match status" value="1"/>
</dbReference>
<dbReference type="AlphaFoldDB" id="A0AAN8IVT9"/>
<comment type="subcellular location">
    <subcellularLocation>
        <location evidence="1">Cytoplasm</location>
    </subcellularLocation>
</comment>
<evidence type="ECO:0000256" key="4">
    <source>
        <dbReference type="SAM" id="Phobius"/>
    </source>
</evidence>
<dbReference type="PANTHER" id="PTHR15963:SF5">
    <property type="entry name" value="SHORT SPINDLE 6, ISOFORM A"/>
    <property type="match status" value="1"/>
</dbReference>
<dbReference type="Pfam" id="PF07766">
    <property type="entry name" value="LETM1_RBD"/>
    <property type="match status" value="1"/>
</dbReference>
<reference evidence="6 7" key="1">
    <citation type="submission" date="2019-10" db="EMBL/GenBank/DDBJ databases">
        <title>Assembly and Annotation for the nematode Trichostrongylus colubriformis.</title>
        <authorList>
            <person name="Martin J."/>
        </authorList>
    </citation>
    <scope>NUCLEOTIDE SEQUENCE [LARGE SCALE GENOMIC DNA]</scope>
    <source>
        <strain evidence="6">G859</strain>
        <tissue evidence="6">Whole worm</tissue>
    </source>
</reference>
<evidence type="ECO:0000313" key="7">
    <source>
        <dbReference type="Proteomes" id="UP001331761"/>
    </source>
</evidence>
<dbReference type="Pfam" id="PF17820">
    <property type="entry name" value="PDZ_6"/>
    <property type="match status" value="1"/>
</dbReference>
<organism evidence="6 7">
    <name type="scientific">Trichostrongylus colubriformis</name>
    <name type="common">Black scour worm</name>
    <dbReference type="NCBI Taxonomy" id="6319"/>
    <lineage>
        <taxon>Eukaryota</taxon>
        <taxon>Metazoa</taxon>
        <taxon>Ecdysozoa</taxon>
        <taxon>Nematoda</taxon>
        <taxon>Chromadorea</taxon>
        <taxon>Rhabditida</taxon>
        <taxon>Rhabditina</taxon>
        <taxon>Rhabditomorpha</taxon>
        <taxon>Strongyloidea</taxon>
        <taxon>Trichostrongylidae</taxon>
        <taxon>Trichostrongylus</taxon>
    </lineage>
</organism>
<dbReference type="Proteomes" id="UP001331761">
    <property type="component" value="Unassembled WGS sequence"/>
</dbReference>
<name>A0AAN8IVT9_TRICO</name>
<accession>A0AAN8IVT9</accession>
<dbReference type="PANTHER" id="PTHR15963">
    <property type="entry name" value="GENERAL RECEPTOR FOR PHOSPHOINOSITIDES 1-ASSOCIATED SCAFFOLD PROTEIN-RELATED"/>
    <property type="match status" value="1"/>
</dbReference>
<sequence>METMVDEEYADPPPTPPVNTQRTAVLSRRSLDECFGFALQTYVFKRGQYGLKERITYIDYVRNDSIAAAAGLQEGDVVLAVNDLPVLQESHADLVKLMSSQLELRLVLLYQDISRILALSVRSLQLQYILAEKYILLEQLEMKESSILHGSEGSLSTVVRRARWLSVCQEVSKSLNLCRKLLNKGSKPEFYPFPQKISTMLIPRYAAQMMFRQSKSLGAIDSIMLPFFCDTHYGRYSCIRMTSSGPPPASPPKPGSFTERYEKFISRWPVVYGMHRMVVDGSRWCFSDIKTYIRLKREMSSNGRKLESLSMPELEVLVQMPTELPRVAVTAMLLPLPFGFYVIGFAVIFFPRVILTRHFWSDTQRKKFFQLDVERSLANSSIRTSIGNPSSIDNVRVENLDELGFRGLIALSVLHSTYPWPGMKNRFTLRCKAVRQLDKLIENQLDTLTERQLHFHLFIRRIKVRENAPESELRKALKDWIKFTSRLDDVAYLCAPIFFNEKRLQS</sequence>
<keyword evidence="7" id="KW-1185">Reference proteome</keyword>
<feature type="transmembrane region" description="Helical" evidence="4">
    <location>
        <begin position="327"/>
        <end position="350"/>
    </location>
</feature>
<dbReference type="EMBL" id="WIXE01001477">
    <property type="protein sequence ID" value="KAK5985653.1"/>
    <property type="molecule type" value="Genomic_DNA"/>
</dbReference>
<evidence type="ECO:0000256" key="2">
    <source>
        <dbReference type="ARBA" id="ARBA00022490"/>
    </source>
</evidence>
<dbReference type="SMART" id="SM00228">
    <property type="entry name" value="PDZ"/>
    <property type="match status" value="1"/>
</dbReference>
<dbReference type="InterPro" id="IPR052122">
    <property type="entry name" value="Intracell_Traff_Signaling_Reg"/>
</dbReference>
<dbReference type="Gene3D" id="2.30.42.10">
    <property type="match status" value="1"/>
</dbReference>
<feature type="compositionally biased region" description="Acidic residues" evidence="3">
    <location>
        <begin position="1"/>
        <end position="10"/>
    </location>
</feature>
<keyword evidence="4" id="KW-1133">Transmembrane helix</keyword>
<comment type="caution">
    <text evidence="6">The sequence shown here is derived from an EMBL/GenBank/DDBJ whole genome shotgun (WGS) entry which is preliminary data.</text>
</comment>
<evidence type="ECO:0000256" key="1">
    <source>
        <dbReference type="ARBA" id="ARBA00004496"/>
    </source>
</evidence>
<dbReference type="InterPro" id="IPR036034">
    <property type="entry name" value="PDZ_sf"/>
</dbReference>
<keyword evidence="4" id="KW-0472">Membrane</keyword>
<dbReference type="InterPro" id="IPR033122">
    <property type="entry name" value="LETM1-like_RBD"/>
</dbReference>
<proteinExistence type="predicted"/>
<dbReference type="PROSITE" id="PS50106">
    <property type="entry name" value="PDZ"/>
    <property type="match status" value="1"/>
</dbReference>
<dbReference type="GO" id="GO:0043022">
    <property type="term" value="F:ribosome binding"/>
    <property type="evidence" value="ECO:0007669"/>
    <property type="project" value="InterPro"/>
</dbReference>
<feature type="domain" description="PDZ" evidence="5">
    <location>
        <begin position="23"/>
        <end position="98"/>
    </location>
</feature>
<dbReference type="InterPro" id="IPR001478">
    <property type="entry name" value="PDZ"/>
</dbReference>